<dbReference type="GO" id="GO:0016740">
    <property type="term" value="F:transferase activity"/>
    <property type="evidence" value="ECO:0007669"/>
    <property type="project" value="UniProtKB-KW"/>
</dbReference>
<name>A0A4U3M0M7_9ACTN</name>
<feature type="domain" description="Aminoglycoside phosphotransferase" evidence="1">
    <location>
        <begin position="31"/>
        <end position="251"/>
    </location>
</feature>
<dbReference type="InterPro" id="IPR011009">
    <property type="entry name" value="Kinase-like_dom_sf"/>
</dbReference>
<keyword evidence="3" id="KW-1185">Reference proteome</keyword>
<gene>
    <name evidence="2" type="ORF">FDA38_01010</name>
</gene>
<keyword evidence="2" id="KW-0808">Transferase</keyword>
<evidence type="ECO:0000313" key="2">
    <source>
        <dbReference type="EMBL" id="TKK81469.1"/>
    </source>
</evidence>
<dbReference type="EMBL" id="SZPZ01000001">
    <property type="protein sequence ID" value="TKK81469.1"/>
    <property type="molecule type" value="Genomic_DNA"/>
</dbReference>
<organism evidence="2 3">
    <name type="scientific">Kribbella jiaozuonensis</name>
    <dbReference type="NCBI Taxonomy" id="2575441"/>
    <lineage>
        <taxon>Bacteria</taxon>
        <taxon>Bacillati</taxon>
        <taxon>Actinomycetota</taxon>
        <taxon>Actinomycetes</taxon>
        <taxon>Propionibacteriales</taxon>
        <taxon>Kribbellaceae</taxon>
        <taxon>Kribbella</taxon>
    </lineage>
</organism>
<accession>A0A4U3M0M7</accession>
<dbReference type="OrthoDB" id="2352890at2"/>
<comment type="caution">
    <text evidence="2">The sequence shown here is derived from an EMBL/GenBank/DDBJ whole genome shotgun (WGS) entry which is preliminary data.</text>
</comment>
<reference evidence="2 3" key="1">
    <citation type="submission" date="2019-04" db="EMBL/GenBank/DDBJ databases">
        <title>Kribbella sp. NEAU-THZ 27 nov., a novel actinomycete isolated from soil.</title>
        <authorList>
            <person name="Duan L."/>
        </authorList>
    </citation>
    <scope>NUCLEOTIDE SEQUENCE [LARGE SCALE GENOMIC DNA]</scope>
    <source>
        <strain evidence="3">NEAU-THZ27</strain>
    </source>
</reference>
<sequence length="333" mass="36775">MAPRPTRVLKHAAESIAKVFGLGRSIEPLTPVQHTSFETWRLRTASADYLVKRLWGLEDPPWWTRIEQGMALEAAALAQGLPIARPVEPTAPAFGYAARVDDFGTVRLYDWIDHRTLTPADDVAAWLGRVAARLHGLMPLTGVQPEWRWWGVFPRDRWEEWAAIGRSQDKPWADALAEKVGFFGELGRSIQAAFTAADDQVLSHGDLEPYNVLVSAEGPVLIDWESVACESATLEFSRAALSFGGDDPARISRILQKYVDSGGTLAAIGDDLFLRTVSLHLCHLAERLDVEVGKEPPPGWMQGQDLTALISQDLQTLPQTVHRLRTLATACLG</sequence>
<dbReference type="Gene3D" id="3.90.1200.10">
    <property type="match status" value="1"/>
</dbReference>
<dbReference type="InterPro" id="IPR002575">
    <property type="entry name" value="Aminoglycoside_PTrfase"/>
</dbReference>
<evidence type="ECO:0000259" key="1">
    <source>
        <dbReference type="Pfam" id="PF01636"/>
    </source>
</evidence>
<dbReference type="AlphaFoldDB" id="A0A4U3M0M7"/>
<dbReference type="SUPFAM" id="SSF56112">
    <property type="entry name" value="Protein kinase-like (PK-like)"/>
    <property type="match status" value="1"/>
</dbReference>
<dbReference type="Proteomes" id="UP000305836">
    <property type="component" value="Unassembled WGS sequence"/>
</dbReference>
<proteinExistence type="predicted"/>
<protein>
    <submittedName>
        <fullName evidence="2">Aminoglycoside phosphotransferase family protein</fullName>
    </submittedName>
</protein>
<evidence type="ECO:0000313" key="3">
    <source>
        <dbReference type="Proteomes" id="UP000305836"/>
    </source>
</evidence>
<dbReference type="Pfam" id="PF01636">
    <property type="entry name" value="APH"/>
    <property type="match status" value="1"/>
</dbReference>